<dbReference type="CDD" id="cd07067">
    <property type="entry name" value="HP_PGM_like"/>
    <property type="match status" value="1"/>
</dbReference>
<evidence type="ECO:0000313" key="2">
    <source>
        <dbReference type="Proteomes" id="UP000239089"/>
    </source>
</evidence>
<name>A0A2S6N0D7_9HYPH</name>
<reference evidence="1 2" key="1">
    <citation type="journal article" date="2018" name="Arch. Microbiol.">
        <title>New insights into the metabolic potential of the phototrophic purple bacterium Rhodopila globiformis DSM 161(T) from its draft genome sequence and evidence for a vanadium-dependent nitrogenase.</title>
        <authorList>
            <person name="Imhoff J.F."/>
            <person name="Rahn T."/>
            <person name="Kunzel S."/>
            <person name="Neulinger S.C."/>
        </authorList>
    </citation>
    <scope>NUCLEOTIDE SEQUENCE [LARGE SCALE GENOMIC DNA]</scope>
    <source>
        <strain evidence="1 2">DSM 16996</strain>
    </source>
</reference>
<dbReference type="InterPro" id="IPR013078">
    <property type="entry name" value="His_Pase_superF_clade-1"/>
</dbReference>
<dbReference type="InterPro" id="IPR029033">
    <property type="entry name" value="His_PPase_superfam"/>
</dbReference>
<dbReference type="Proteomes" id="UP000239089">
    <property type="component" value="Unassembled WGS sequence"/>
</dbReference>
<dbReference type="AlphaFoldDB" id="A0A2S6N0D7"/>
<dbReference type="Gene3D" id="3.40.50.1240">
    <property type="entry name" value="Phosphoglycerate mutase-like"/>
    <property type="match status" value="1"/>
</dbReference>
<dbReference type="PANTHER" id="PTHR47623:SF1">
    <property type="entry name" value="OS09G0287300 PROTEIN"/>
    <property type="match status" value="1"/>
</dbReference>
<dbReference type="EMBL" id="NHSJ01000116">
    <property type="protein sequence ID" value="PPQ28072.1"/>
    <property type="molecule type" value="Genomic_DNA"/>
</dbReference>
<dbReference type="RefSeq" id="WP_104509343.1">
    <property type="nucleotide sequence ID" value="NZ_JACIGC010000007.1"/>
</dbReference>
<protein>
    <recommendedName>
        <fullName evidence="3">Phosphohistidine phosphatase</fullName>
    </recommendedName>
</protein>
<dbReference type="SUPFAM" id="SSF53254">
    <property type="entry name" value="Phosphoglycerate mutase-like"/>
    <property type="match status" value="1"/>
</dbReference>
<accession>A0A2S6N0D7</accession>
<evidence type="ECO:0008006" key="3">
    <source>
        <dbReference type="Google" id="ProtNLM"/>
    </source>
</evidence>
<comment type="caution">
    <text evidence="1">The sequence shown here is derived from an EMBL/GenBank/DDBJ whole genome shotgun (WGS) entry which is preliminary data.</text>
</comment>
<dbReference type="Pfam" id="PF00300">
    <property type="entry name" value="His_Phos_1"/>
    <property type="match status" value="1"/>
</dbReference>
<evidence type="ECO:0000313" key="1">
    <source>
        <dbReference type="EMBL" id="PPQ28072.1"/>
    </source>
</evidence>
<proteinExistence type="predicted"/>
<keyword evidence="2" id="KW-1185">Reference proteome</keyword>
<organism evidence="1 2">
    <name type="scientific">Rhodoblastus sphagnicola</name>
    <dbReference type="NCBI Taxonomy" id="333368"/>
    <lineage>
        <taxon>Bacteria</taxon>
        <taxon>Pseudomonadati</taxon>
        <taxon>Pseudomonadota</taxon>
        <taxon>Alphaproteobacteria</taxon>
        <taxon>Hyphomicrobiales</taxon>
        <taxon>Rhodoblastaceae</taxon>
        <taxon>Rhodoblastus</taxon>
    </lineage>
</organism>
<dbReference type="OrthoDB" id="9810154at2"/>
<dbReference type="PANTHER" id="PTHR47623">
    <property type="entry name" value="OS09G0287300 PROTEIN"/>
    <property type="match status" value="1"/>
</dbReference>
<sequence>MRLYLLRHAEAVPSGRYRDHERPLTPAGRAAATRVGGALAARGDRIDLTLCSDALRARETLDLVLAASGARPEVRLEPGLFQAERGELMAFFRALPDEVEHVLAVGHNPAFAEFAALFTGGGQRGDIDRLNRFFPPAALAAFDVKTQWSELSWSGGELLAFLS</sequence>
<gene>
    <name evidence="1" type="ORF">CCR94_18660</name>
</gene>
<dbReference type="SMART" id="SM00855">
    <property type="entry name" value="PGAM"/>
    <property type="match status" value="1"/>
</dbReference>